<accession>A0A2G3DXE0</accession>
<evidence type="ECO:0000313" key="1">
    <source>
        <dbReference type="EMBL" id="PHU35540.1"/>
    </source>
</evidence>
<organism evidence="1 2">
    <name type="scientific">Pseudobutyrivibrio ruminis</name>
    <dbReference type="NCBI Taxonomy" id="46206"/>
    <lineage>
        <taxon>Bacteria</taxon>
        <taxon>Bacillati</taxon>
        <taxon>Bacillota</taxon>
        <taxon>Clostridia</taxon>
        <taxon>Lachnospirales</taxon>
        <taxon>Lachnospiraceae</taxon>
        <taxon>Pseudobutyrivibrio</taxon>
    </lineage>
</organism>
<protein>
    <submittedName>
        <fullName evidence="1">Uncharacterized protein</fullName>
    </submittedName>
</protein>
<name>A0A2G3DXE0_9FIRM</name>
<sequence>MIKNVKSWLVCALVLVLVALGIVGGTIAYIDPYFHYHKPQPNLYYELDNQRSQNDGIIKRFDYDGMIIGTSMSENFKTSEAEELFGGTFIKVPFAGGTYKEQNENIANAIAANPNLKTVIRPLDYAYIIDEPDRIRDDLGDYPEYLYDNNPFNDVNYIFNKEILFDICLPMIQKSIAGAPAGITSFDDYSNWMDEATFGAKAVLGDRTEFAPAPYKVPFVDEIKANVYANITENVTDIAKANPDIDFYYYLTPYSAAWWGAQNEKGEVQRWIESERYAISLMLECDNIHLYSFNNEYDITTNLDNYRDECHHGDWVNSQILAWMYSGTDQLTLENYNEYIEVEMMYYLTFDYNSLLEQK</sequence>
<comment type="caution">
    <text evidence="1">The sequence shown here is derived from an EMBL/GenBank/DDBJ whole genome shotgun (WGS) entry which is preliminary data.</text>
</comment>
<dbReference type="Proteomes" id="UP000225889">
    <property type="component" value="Unassembled WGS sequence"/>
</dbReference>
<dbReference type="RefSeq" id="WP_099391362.1">
    <property type="nucleotide sequence ID" value="NZ_PDYF01000008.1"/>
</dbReference>
<dbReference type="AlphaFoldDB" id="A0A2G3DXE0"/>
<reference evidence="1 2" key="1">
    <citation type="submission" date="2017-10" db="EMBL/GenBank/DDBJ databases">
        <title>Resolving the taxonomy of Roseburia spp., Eubacterium rectale and Agathobacter spp. through phylogenomic analysis.</title>
        <authorList>
            <person name="Sheridan P.O."/>
            <person name="Walker A.W."/>
            <person name="Duncan S.H."/>
            <person name="Scott K.P."/>
            <person name="Toole P.W.O."/>
            <person name="Luis P."/>
            <person name="Flint H.J."/>
        </authorList>
    </citation>
    <scope>NUCLEOTIDE SEQUENCE [LARGE SCALE GENOMIC DNA]</scope>
    <source>
        <strain evidence="1 2">JK626</strain>
    </source>
</reference>
<reference evidence="1 2" key="2">
    <citation type="submission" date="2017-10" db="EMBL/GenBank/DDBJ databases">
        <authorList>
            <person name="Banno H."/>
            <person name="Chua N.-H."/>
        </authorList>
    </citation>
    <scope>NUCLEOTIDE SEQUENCE [LARGE SCALE GENOMIC DNA]</scope>
    <source>
        <strain evidence="1 2">JK626</strain>
    </source>
</reference>
<gene>
    <name evidence="1" type="ORF">CSX01_02760</name>
</gene>
<proteinExistence type="predicted"/>
<evidence type="ECO:0000313" key="2">
    <source>
        <dbReference type="Proteomes" id="UP000225889"/>
    </source>
</evidence>
<dbReference type="EMBL" id="PDYF01000008">
    <property type="protein sequence ID" value="PHU35540.1"/>
    <property type="molecule type" value="Genomic_DNA"/>
</dbReference>